<dbReference type="RefSeq" id="WP_034247553.1">
    <property type="nucleotide sequence ID" value="NZ_BJYK01000001.1"/>
</dbReference>
<name>A0A511YW51_9CELL</name>
<keyword evidence="4" id="KW-0808">Transferase</keyword>
<dbReference type="SUPFAM" id="SSF51261">
    <property type="entry name" value="Duplicated hybrid motif"/>
    <property type="match status" value="1"/>
</dbReference>
<dbReference type="PANTHER" id="PTHR45008">
    <property type="entry name" value="PTS SYSTEM GLUCOSE-SPECIFIC EIIA COMPONENT"/>
    <property type="match status" value="1"/>
</dbReference>
<keyword evidence="6" id="KW-0418">Kinase</keyword>
<gene>
    <name evidence="8" type="primary">nagE</name>
    <name evidence="8" type="ORF">AFE02nite_11650</name>
</gene>
<dbReference type="Gene3D" id="2.70.70.10">
    <property type="entry name" value="Glucose Permease (Domain IIA)"/>
    <property type="match status" value="1"/>
</dbReference>
<dbReference type="OrthoDB" id="9797715at2"/>
<dbReference type="AlphaFoldDB" id="A0A511YW51"/>
<dbReference type="InterPro" id="IPR011055">
    <property type="entry name" value="Dup_hybrid_motif"/>
</dbReference>
<evidence type="ECO:0000313" key="8">
    <source>
        <dbReference type="EMBL" id="GEN79431.1"/>
    </source>
</evidence>
<accession>A0A511YW51</accession>
<organism evidence="8 9">
    <name type="scientific">Actinotalea fermentans</name>
    <dbReference type="NCBI Taxonomy" id="43671"/>
    <lineage>
        <taxon>Bacteria</taxon>
        <taxon>Bacillati</taxon>
        <taxon>Actinomycetota</taxon>
        <taxon>Actinomycetes</taxon>
        <taxon>Micrococcales</taxon>
        <taxon>Cellulomonadaceae</taxon>
        <taxon>Actinotalea</taxon>
    </lineage>
</organism>
<comment type="subcellular location">
    <subcellularLocation>
        <location evidence="1">Cytoplasm</location>
    </subcellularLocation>
</comment>
<dbReference type="InterPro" id="IPR001127">
    <property type="entry name" value="PTS_EIIA_1_perm"/>
</dbReference>
<dbReference type="PANTHER" id="PTHR45008:SF1">
    <property type="entry name" value="PTS SYSTEM GLUCOSE-SPECIFIC EIIA COMPONENT"/>
    <property type="match status" value="1"/>
</dbReference>
<keyword evidence="3 8" id="KW-0762">Sugar transport</keyword>
<keyword evidence="5" id="KW-0598">Phosphotransferase system</keyword>
<protein>
    <submittedName>
        <fullName evidence="8">PTS glucose transporter subunit IIA</fullName>
    </submittedName>
</protein>
<dbReference type="InterPro" id="IPR050890">
    <property type="entry name" value="PTS_EIIA_component"/>
</dbReference>
<evidence type="ECO:0000313" key="9">
    <source>
        <dbReference type="Proteomes" id="UP000321484"/>
    </source>
</evidence>
<evidence type="ECO:0000256" key="1">
    <source>
        <dbReference type="ARBA" id="ARBA00004496"/>
    </source>
</evidence>
<dbReference type="PROSITE" id="PS51093">
    <property type="entry name" value="PTS_EIIA_TYPE_1"/>
    <property type="match status" value="1"/>
</dbReference>
<keyword evidence="2" id="KW-0813">Transport</keyword>
<proteinExistence type="predicted"/>
<comment type="caution">
    <text evidence="8">The sequence shown here is derived from an EMBL/GenBank/DDBJ whole genome shotgun (WGS) entry which is preliminary data.</text>
</comment>
<evidence type="ECO:0000256" key="2">
    <source>
        <dbReference type="ARBA" id="ARBA00022448"/>
    </source>
</evidence>
<evidence type="ECO:0000259" key="7">
    <source>
        <dbReference type="PROSITE" id="PS51093"/>
    </source>
</evidence>
<dbReference type="EMBL" id="BJYK01000001">
    <property type="protein sequence ID" value="GEN79431.1"/>
    <property type="molecule type" value="Genomic_DNA"/>
</dbReference>
<reference evidence="8 9" key="1">
    <citation type="submission" date="2019-07" db="EMBL/GenBank/DDBJ databases">
        <title>Whole genome shotgun sequence of Actinotalea fermentans NBRC 105374.</title>
        <authorList>
            <person name="Hosoyama A."/>
            <person name="Uohara A."/>
            <person name="Ohji S."/>
            <person name="Ichikawa N."/>
        </authorList>
    </citation>
    <scope>NUCLEOTIDE SEQUENCE [LARGE SCALE GENOMIC DNA]</scope>
    <source>
        <strain evidence="8 9">NBRC 105374</strain>
    </source>
</reference>
<dbReference type="GO" id="GO:0005737">
    <property type="term" value="C:cytoplasm"/>
    <property type="evidence" value="ECO:0007669"/>
    <property type="project" value="UniProtKB-SubCell"/>
</dbReference>
<dbReference type="GO" id="GO:0016301">
    <property type="term" value="F:kinase activity"/>
    <property type="evidence" value="ECO:0007669"/>
    <property type="project" value="UniProtKB-KW"/>
</dbReference>
<keyword evidence="9" id="KW-1185">Reference proteome</keyword>
<dbReference type="Pfam" id="PF00358">
    <property type="entry name" value="PTS_EIIA_1"/>
    <property type="match status" value="1"/>
</dbReference>
<evidence type="ECO:0000256" key="4">
    <source>
        <dbReference type="ARBA" id="ARBA00022679"/>
    </source>
</evidence>
<feature type="domain" description="PTS EIIA type-1" evidence="7">
    <location>
        <begin position="28"/>
        <end position="139"/>
    </location>
</feature>
<evidence type="ECO:0000256" key="6">
    <source>
        <dbReference type="ARBA" id="ARBA00022777"/>
    </source>
</evidence>
<evidence type="ECO:0000256" key="5">
    <source>
        <dbReference type="ARBA" id="ARBA00022683"/>
    </source>
</evidence>
<evidence type="ECO:0000256" key="3">
    <source>
        <dbReference type="ARBA" id="ARBA00022597"/>
    </source>
</evidence>
<dbReference type="Proteomes" id="UP000321484">
    <property type="component" value="Unassembled WGS sequence"/>
</dbReference>
<sequence>MKSREARLTTDIVAPLAGTVVALADVPDPVFADAVVGPGLAIEPDPPDETLGAVRVVVVAPCPGRMISVYPHAVVISMDADRAVLVHLGVDTEDLATACFDVAVVEGQEVVAGQPLLAWSPECVRQAGRSAICPVVALQAEDDDLVPVVEPGDRVTEGQRLLAWR</sequence>
<dbReference type="GO" id="GO:0009401">
    <property type="term" value="P:phosphoenolpyruvate-dependent sugar phosphotransferase system"/>
    <property type="evidence" value="ECO:0007669"/>
    <property type="project" value="UniProtKB-KW"/>
</dbReference>